<evidence type="ECO:0000313" key="1">
    <source>
        <dbReference type="Proteomes" id="UP000515211"/>
    </source>
</evidence>
<accession>A0A9C6T548</accession>
<dbReference type="RefSeq" id="XP_052107526.1">
    <property type="nucleotide sequence ID" value="XM_052251566.1"/>
</dbReference>
<keyword evidence="1" id="KW-1185">Reference proteome</keyword>
<name>A0A9C6T548_ARADU</name>
<dbReference type="GeneID" id="127740534"/>
<reference evidence="2" key="2">
    <citation type="submission" date="2025-08" db="UniProtKB">
        <authorList>
            <consortium name="RefSeq"/>
        </authorList>
    </citation>
    <scope>IDENTIFICATION</scope>
    <source>
        <tissue evidence="2">Whole plant</tissue>
    </source>
</reference>
<proteinExistence type="predicted"/>
<reference evidence="1" key="1">
    <citation type="journal article" date="2016" name="Nat. Genet.">
        <title>The genome sequences of Arachis duranensis and Arachis ipaensis, the diploid ancestors of cultivated peanut.</title>
        <authorList>
            <person name="Bertioli D.J."/>
            <person name="Cannon S.B."/>
            <person name="Froenicke L."/>
            <person name="Huang G."/>
            <person name="Farmer A.D."/>
            <person name="Cannon E.K."/>
            <person name="Liu X."/>
            <person name="Gao D."/>
            <person name="Clevenger J."/>
            <person name="Dash S."/>
            <person name="Ren L."/>
            <person name="Moretzsohn M.C."/>
            <person name="Shirasawa K."/>
            <person name="Huang W."/>
            <person name="Vidigal B."/>
            <person name="Abernathy B."/>
            <person name="Chu Y."/>
            <person name="Niederhuth C.E."/>
            <person name="Umale P."/>
            <person name="Araujo A.C."/>
            <person name="Kozik A."/>
            <person name="Kim K.D."/>
            <person name="Burow M.D."/>
            <person name="Varshney R.K."/>
            <person name="Wang X."/>
            <person name="Zhang X."/>
            <person name="Barkley N."/>
            <person name="Guimaraes P.M."/>
            <person name="Isobe S."/>
            <person name="Guo B."/>
            <person name="Liao B."/>
            <person name="Stalker H.T."/>
            <person name="Schmitz R.J."/>
            <person name="Scheffler B.E."/>
            <person name="Leal-Bertioli S.C."/>
            <person name="Xun X."/>
            <person name="Jackson S.A."/>
            <person name="Michelmore R."/>
            <person name="Ozias-Akins P."/>
        </authorList>
    </citation>
    <scope>NUCLEOTIDE SEQUENCE [LARGE SCALE GENOMIC DNA]</scope>
    <source>
        <strain evidence="1">cv. V14167</strain>
    </source>
</reference>
<dbReference type="Proteomes" id="UP000515211">
    <property type="component" value="Chromosome 7"/>
</dbReference>
<dbReference type="PANTHER" id="PTHR10492:SF57">
    <property type="entry name" value="ATP-DEPENDENT DNA HELICASE"/>
    <property type="match status" value="1"/>
</dbReference>
<dbReference type="KEGG" id="adu:127740534"/>
<sequence>MPDILQLYARENVGKRTILPSSFVGSHRDMTQQYVDGMAIILKEVLRHMVHGPCRTLNQSSPCMKNGQCKRNYPKEFIPETRRGDDSYPQYRRRFDTPIPINQNVTIDNRWVVPYNPWLLLKYDCHINVEICSSIKNIKYLYKYCYKGPDRVAMEVHRSSHYDEVQQFIDARWISASKACWRIFRFNLYRMYPSVERLQVYFPNQHQVSFYEHQTISEIVNNDYF</sequence>
<organism evidence="1 2">
    <name type="scientific">Arachis duranensis</name>
    <name type="common">Wild peanut</name>
    <dbReference type="NCBI Taxonomy" id="130453"/>
    <lineage>
        <taxon>Eukaryota</taxon>
        <taxon>Viridiplantae</taxon>
        <taxon>Streptophyta</taxon>
        <taxon>Embryophyta</taxon>
        <taxon>Tracheophyta</taxon>
        <taxon>Spermatophyta</taxon>
        <taxon>Magnoliopsida</taxon>
        <taxon>eudicotyledons</taxon>
        <taxon>Gunneridae</taxon>
        <taxon>Pentapetalae</taxon>
        <taxon>rosids</taxon>
        <taxon>fabids</taxon>
        <taxon>Fabales</taxon>
        <taxon>Fabaceae</taxon>
        <taxon>Papilionoideae</taxon>
        <taxon>50 kb inversion clade</taxon>
        <taxon>dalbergioids sensu lato</taxon>
        <taxon>Dalbergieae</taxon>
        <taxon>Pterocarpus clade</taxon>
        <taxon>Arachis</taxon>
    </lineage>
</organism>
<evidence type="ECO:0000313" key="2">
    <source>
        <dbReference type="RefSeq" id="XP_052107526.1"/>
    </source>
</evidence>
<protein>
    <submittedName>
        <fullName evidence="2">Uncharacterized protein LOC127740534</fullName>
    </submittedName>
</protein>
<gene>
    <name evidence="2" type="primary">LOC127740534</name>
</gene>
<dbReference type="AlphaFoldDB" id="A0A9C6T548"/>
<dbReference type="PANTHER" id="PTHR10492">
    <property type="match status" value="1"/>
</dbReference>